<evidence type="ECO:0000313" key="2">
    <source>
        <dbReference type="Proteomes" id="UP001066276"/>
    </source>
</evidence>
<dbReference type="Proteomes" id="UP001066276">
    <property type="component" value="Chromosome 2_1"/>
</dbReference>
<proteinExistence type="predicted"/>
<evidence type="ECO:0000313" key="1">
    <source>
        <dbReference type="EMBL" id="KAJ1200977.1"/>
    </source>
</evidence>
<dbReference type="EMBL" id="JANPWB010000003">
    <property type="protein sequence ID" value="KAJ1200977.1"/>
    <property type="molecule type" value="Genomic_DNA"/>
</dbReference>
<organism evidence="1 2">
    <name type="scientific">Pleurodeles waltl</name>
    <name type="common">Iberian ribbed newt</name>
    <dbReference type="NCBI Taxonomy" id="8319"/>
    <lineage>
        <taxon>Eukaryota</taxon>
        <taxon>Metazoa</taxon>
        <taxon>Chordata</taxon>
        <taxon>Craniata</taxon>
        <taxon>Vertebrata</taxon>
        <taxon>Euteleostomi</taxon>
        <taxon>Amphibia</taxon>
        <taxon>Batrachia</taxon>
        <taxon>Caudata</taxon>
        <taxon>Salamandroidea</taxon>
        <taxon>Salamandridae</taxon>
        <taxon>Pleurodelinae</taxon>
        <taxon>Pleurodeles</taxon>
    </lineage>
</organism>
<reference evidence="1" key="1">
    <citation type="journal article" date="2022" name="bioRxiv">
        <title>Sequencing and chromosome-scale assembly of the giantPleurodeles waltlgenome.</title>
        <authorList>
            <person name="Brown T."/>
            <person name="Elewa A."/>
            <person name="Iarovenko S."/>
            <person name="Subramanian E."/>
            <person name="Araus A.J."/>
            <person name="Petzold A."/>
            <person name="Susuki M."/>
            <person name="Suzuki K.-i.T."/>
            <person name="Hayashi T."/>
            <person name="Toyoda A."/>
            <person name="Oliveira C."/>
            <person name="Osipova E."/>
            <person name="Leigh N.D."/>
            <person name="Simon A."/>
            <person name="Yun M.H."/>
        </authorList>
    </citation>
    <scope>NUCLEOTIDE SEQUENCE</scope>
    <source>
        <strain evidence="1">20211129_DDA</strain>
        <tissue evidence="1">Liver</tissue>
    </source>
</reference>
<comment type="caution">
    <text evidence="1">The sequence shown here is derived from an EMBL/GenBank/DDBJ whole genome shotgun (WGS) entry which is preliminary data.</text>
</comment>
<sequence length="152" mass="16979">MRDLDVAVLIGIVVVHYRLCDSVCPQGVLSSGGVLVCSRAGSRERGSQWWNWFREYGKGRNRDGLLGEKSVVLEVLYNSADWRIRTLYSLLLDLMPDDLGKHIEKWGRTCALSLTVVPTRQLSHREMKISTVQRVTQRGRVGEQGLGLGPAG</sequence>
<name>A0AAV7VI43_PLEWA</name>
<gene>
    <name evidence="1" type="ORF">NDU88_004795</name>
</gene>
<keyword evidence="2" id="KW-1185">Reference proteome</keyword>
<dbReference type="AlphaFoldDB" id="A0AAV7VI43"/>
<protein>
    <submittedName>
        <fullName evidence="1">Uncharacterized protein</fullName>
    </submittedName>
</protein>
<accession>A0AAV7VI43</accession>